<dbReference type="SMART" id="SM00454">
    <property type="entry name" value="SAM"/>
    <property type="match status" value="1"/>
</dbReference>
<dbReference type="Pfam" id="PF02862">
    <property type="entry name" value="DDHD"/>
    <property type="match status" value="2"/>
</dbReference>
<dbReference type="Proteomes" id="UP001165289">
    <property type="component" value="Unassembled WGS sequence"/>
</dbReference>
<comment type="caution">
    <text evidence="4">The sequence shown here is derived from an EMBL/GenBank/DDBJ whole genome shotgun (WGS) entry which is preliminary data.</text>
</comment>
<evidence type="ECO:0000256" key="2">
    <source>
        <dbReference type="SAM" id="MobiDB-lite"/>
    </source>
</evidence>
<feature type="region of interest" description="Disordered" evidence="2">
    <location>
        <begin position="1"/>
        <end position="55"/>
    </location>
</feature>
<dbReference type="InterPro" id="IPR004177">
    <property type="entry name" value="DDHD_dom"/>
</dbReference>
<dbReference type="PROSITE" id="PS51043">
    <property type="entry name" value="DDHD"/>
    <property type="match status" value="1"/>
</dbReference>
<dbReference type="GO" id="GO:0046872">
    <property type="term" value="F:metal ion binding"/>
    <property type="evidence" value="ECO:0007669"/>
    <property type="project" value="InterPro"/>
</dbReference>
<dbReference type="EMBL" id="JAKMXF010000354">
    <property type="protein sequence ID" value="KAI6646388.1"/>
    <property type="molecule type" value="Genomic_DNA"/>
</dbReference>
<dbReference type="Pfam" id="PF23464">
    <property type="entry name" value="WWE_3"/>
    <property type="match status" value="1"/>
</dbReference>
<dbReference type="InterPro" id="IPR013761">
    <property type="entry name" value="SAM/pointed_sf"/>
</dbReference>
<dbReference type="SUPFAM" id="SSF47769">
    <property type="entry name" value="SAM/Pointed domain"/>
    <property type="match status" value="1"/>
</dbReference>
<evidence type="ECO:0000313" key="5">
    <source>
        <dbReference type="Proteomes" id="UP001165289"/>
    </source>
</evidence>
<evidence type="ECO:0000256" key="1">
    <source>
        <dbReference type="ARBA" id="ARBA00038464"/>
    </source>
</evidence>
<protein>
    <submittedName>
        <fullName evidence="4">SEC23-interacting protein</fullName>
    </submittedName>
</protein>
<name>A0AAV7JCG7_9METZ</name>
<comment type="similarity">
    <text evidence="1">Belongs to the PA-PLA1 family.</text>
</comment>
<sequence length="832" mass="93364">MDNKPPRVDSSLFPNSASLLEAGGDLPSPNFEILPARPVLPPSDAPPPNPQSQTDINQMQSLTSQNMIRGELPPTVPMGQFPGVNTEDNPYRLKKSQIGTYMSANTTPFQAPLPFMSPGAQIIPQSVPTASYDVTEQQQNIQTGLTAPSMNPPLTQYYPVPVQPRPVYIPDALRPVWMSKLETAKYWSPFSKHDCACLEQAYQCHLANEDPSTSSKSTREGIKIAVEGSRYDVMLFERTRQSVFWREEEREVRRCTWYYKGDLDREFIPFSETHAARLEEEFQVAVKQDLWPRKITLSTEGVVVLSSPFAMVQFCTERQYTGPFPGLHETQGYPRVIRRDYPEWDSVTEGDIGPAKHLIFVVHGIGERSNMLVSIEECVSDMRQVSNLILGCNPAGLQDLEVGRVEFLPIAWHTCLRSDYDNVDLRLDAISLTSTPKIRHFSNSVLTDILFYTSPLYCQTIIDTTTSEMNRLLSLYKARNPEFIGRVSLIGHSLGSCILFDLLANQTKDLEPELTSPDAISSLDSFNPSSIDEVLTQLGLQDISHILSSQQIDMESLKMLSEGDLKELGISMGSRKKLSAYISEWKTRSNAKSEKRFLDGCPPPGEIQGYSIIKGVCGTGQISISYPKLNFEPSFFFCIGSPIGLFLSVRGTQNLGYNFNFPTCGGFYHIYHPYDYVAYRIEPLIDPEFKSDPELLPHIRGGKRLHLELKENLERLGSELKQTIMYGVHSAVSSIQEFAKSHTMPEGTSKLIPPSIEEIKARQSISTSPEPPPPPQFHSSLNQGQRVDYVLQVKGIEAINDYLFALSSHSCYWRSEDTVLFCLTKIFSSISS</sequence>
<keyword evidence="5" id="KW-1185">Reference proteome</keyword>
<dbReference type="PANTHER" id="PTHR23509:SF10">
    <property type="entry name" value="LD21067P"/>
    <property type="match status" value="1"/>
</dbReference>
<dbReference type="SMART" id="SM01127">
    <property type="entry name" value="DDHD"/>
    <property type="match status" value="1"/>
</dbReference>
<evidence type="ECO:0000259" key="3">
    <source>
        <dbReference type="PROSITE" id="PS51043"/>
    </source>
</evidence>
<dbReference type="InterPro" id="IPR057826">
    <property type="entry name" value="WWE_C20G8.02"/>
</dbReference>
<dbReference type="GO" id="GO:0004620">
    <property type="term" value="F:phospholipase activity"/>
    <property type="evidence" value="ECO:0007669"/>
    <property type="project" value="TreeGrafter"/>
</dbReference>
<proteinExistence type="inferred from homology"/>
<evidence type="ECO:0000313" key="4">
    <source>
        <dbReference type="EMBL" id="KAI6646388.1"/>
    </source>
</evidence>
<gene>
    <name evidence="4" type="ORF">LOD99_12510</name>
</gene>
<dbReference type="Gene3D" id="1.10.150.50">
    <property type="entry name" value="Transcription Factor, Ets-1"/>
    <property type="match status" value="1"/>
</dbReference>
<dbReference type="InterPro" id="IPR058055">
    <property type="entry name" value="PA-PLA1"/>
</dbReference>
<dbReference type="Pfam" id="PF23463">
    <property type="entry name" value="WWE_2"/>
    <property type="match status" value="1"/>
</dbReference>
<organism evidence="4 5">
    <name type="scientific">Oopsacas minuta</name>
    <dbReference type="NCBI Taxonomy" id="111878"/>
    <lineage>
        <taxon>Eukaryota</taxon>
        <taxon>Metazoa</taxon>
        <taxon>Porifera</taxon>
        <taxon>Hexactinellida</taxon>
        <taxon>Hexasterophora</taxon>
        <taxon>Lyssacinosida</taxon>
        <taxon>Leucopsacidae</taxon>
        <taxon>Oopsacas</taxon>
    </lineage>
</organism>
<accession>A0AAV7JCG7</accession>
<dbReference type="InterPro" id="IPR057825">
    <property type="entry name" value="WWE_SEC23-DDH2"/>
</dbReference>
<dbReference type="InterPro" id="IPR001660">
    <property type="entry name" value="SAM"/>
</dbReference>
<reference evidence="4 5" key="1">
    <citation type="journal article" date="2023" name="BMC Biol.">
        <title>The compact genome of the sponge Oopsacas minuta (Hexactinellida) is lacking key metazoan core genes.</title>
        <authorList>
            <person name="Santini S."/>
            <person name="Schenkelaars Q."/>
            <person name="Jourda C."/>
            <person name="Duchesne M."/>
            <person name="Belahbib H."/>
            <person name="Rocher C."/>
            <person name="Selva M."/>
            <person name="Riesgo A."/>
            <person name="Vervoort M."/>
            <person name="Leys S.P."/>
            <person name="Kodjabachian L."/>
            <person name="Le Bivic A."/>
            <person name="Borchiellini C."/>
            <person name="Claverie J.M."/>
            <person name="Renard E."/>
        </authorList>
    </citation>
    <scope>NUCLEOTIDE SEQUENCE [LARGE SCALE GENOMIC DNA]</scope>
    <source>
        <strain evidence="4">SPO-2</strain>
    </source>
</reference>
<feature type="compositionally biased region" description="Pro residues" evidence="2">
    <location>
        <begin position="38"/>
        <end position="50"/>
    </location>
</feature>
<feature type="region of interest" description="Disordered" evidence="2">
    <location>
        <begin position="761"/>
        <end position="781"/>
    </location>
</feature>
<dbReference type="AlphaFoldDB" id="A0AAV7JCG7"/>
<dbReference type="PANTHER" id="PTHR23509">
    <property type="entry name" value="PA-PL1 PHOSPHOLIPASE FAMILY"/>
    <property type="match status" value="1"/>
</dbReference>
<dbReference type="Pfam" id="PF00536">
    <property type="entry name" value="SAM_1"/>
    <property type="match status" value="1"/>
</dbReference>
<dbReference type="GO" id="GO:0005737">
    <property type="term" value="C:cytoplasm"/>
    <property type="evidence" value="ECO:0007669"/>
    <property type="project" value="TreeGrafter"/>
</dbReference>
<feature type="domain" description="DDHD" evidence="3">
    <location>
        <begin position="629"/>
        <end position="828"/>
    </location>
</feature>